<feature type="compositionally biased region" description="Polar residues" evidence="1">
    <location>
        <begin position="428"/>
        <end position="455"/>
    </location>
</feature>
<feature type="domain" description="RGS" evidence="2">
    <location>
        <begin position="232"/>
        <end position="360"/>
    </location>
</feature>
<gene>
    <name evidence="3" type="primary">RvY_11981-1</name>
    <name evidence="3" type="synonym">RvY_11981.1</name>
    <name evidence="3" type="ORF">RvY_11981</name>
</gene>
<dbReference type="PANTHER" id="PTHR13155:SF1">
    <property type="entry name" value="A-KINASE ANCHOR PROTEIN 10, MITOCHONDRIAL"/>
    <property type="match status" value="1"/>
</dbReference>
<keyword evidence="4" id="KW-1185">Reference proteome</keyword>
<feature type="compositionally biased region" description="Polar residues" evidence="1">
    <location>
        <begin position="399"/>
        <end position="419"/>
    </location>
</feature>
<evidence type="ECO:0000259" key="2">
    <source>
        <dbReference type="PROSITE" id="PS50132"/>
    </source>
</evidence>
<dbReference type="Pfam" id="PF00615">
    <property type="entry name" value="RGS"/>
    <property type="match status" value="2"/>
</dbReference>
<dbReference type="AlphaFoldDB" id="A0A1D1VI05"/>
<dbReference type="InterPro" id="IPR052246">
    <property type="entry name" value="Cell_Polariz_PKAAnc"/>
</dbReference>
<sequence>MGTAEHFPAGHCTLDQASTITPAPSSLFDGTSRLSPSLRHVLSDQDILAYLIDFMQDRGMLHLLRFWMDCEQFYRICTAPKKNDEATNVAFPLPSADGDGPCHSVPFLPDIIPTHGRNHSEIRPSSLDGVNQNETTAEFTVRFQKDMQDNAIRIYSQYISPEAPEFIGVNEDMRRQIMDNMCETDSQVGVDCFRAVQDKIYEMLNDKIFPDFLQSYHFLRYKSGFVLSDRISIADILNCNQTLECFVEFLENVAGLDLVQFILSAAQFESQWRSAETLGHYNAEWAQKDAIVVYEKYISLQAERPINFSDRTRIAVEERICAEDGTKKDCFREAVHLIYSHVSQVYLPRFFKSESFMKYLLDLDKALKKAVVVAGIIPSSRSSGRKGSFRNFRGRTGRRSLSATRVPHSSVSNPSTPSFNPEPLSYAASHTGSVPSSVNGARSLQRTRAQSTTENFDCDSRSSHSVDMSGAICRLKKMTMGEVDALGRFVSFSEPEPLPVQSEGFFKRTVRKMNGSAEAKRKSEQAALDAQRIIEDILSQTNSINS</sequence>
<dbReference type="PROSITE" id="PS50132">
    <property type="entry name" value="RGS"/>
    <property type="match status" value="2"/>
</dbReference>
<comment type="caution">
    <text evidence="3">The sequence shown here is derived from an EMBL/GenBank/DDBJ whole genome shotgun (WGS) entry which is preliminary data.</text>
</comment>
<feature type="compositionally biased region" description="Basic residues" evidence="1">
    <location>
        <begin position="383"/>
        <end position="398"/>
    </location>
</feature>
<feature type="region of interest" description="Disordered" evidence="1">
    <location>
        <begin position="380"/>
        <end position="464"/>
    </location>
</feature>
<dbReference type="Gene3D" id="1.10.167.10">
    <property type="entry name" value="Regulator of G-protein Signalling 4, domain 2"/>
    <property type="match status" value="2"/>
</dbReference>
<evidence type="ECO:0000313" key="3">
    <source>
        <dbReference type="EMBL" id="GAV01240.1"/>
    </source>
</evidence>
<dbReference type="PANTHER" id="PTHR13155">
    <property type="entry name" value="A-KINASE ANCHOR PROTEINS"/>
    <property type="match status" value="1"/>
</dbReference>
<accession>A0A1D1VI05</accession>
<dbReference type="InterPro" id="IPR016137">
    <property type="entry name" value="RGS"/>
</dbReference>
<dbReference type="SMART" id="SM00315">
    <property type="entry name" value="RGS"/>
    <property type="match status" value="2"/>
</dbReference>
<evidence type="ECO:0000313" key="4">
    <source>
        <dbReference type="Proteomes" id="UP000186922"/>
    </source>
</evidence>
<dbReference type="GO" id="GO:0005886">
    <property type="term" value="C:plasma membrane"/>
    <property type="evidence" value="ECO:0007669"/>
    <property type="project" value="TreeGrafter"/>
</dbReference>
<dbReference type="GO" id="GO:0005739">
    <property type="term" value="C:mitochondrion"/>
    <property type="evidence" value="ECO:0007669"/>
    <property type="project" value="TreeGrafter"/>
</dbReference>
<organism evidence="3 4">
    <name type="scientific">Ramazzottius varieornatus</name>
    <name type="common">Water bear</name>
    <name type="synonym">Tardigrade</name>
    <dbReference type="NCBI Taxonomy" id="947166"/>
    <lineage>
        <taxon>Eukaryota</taxon>
        <taxon>Metazoa</taxon>
        <taxon>Ecdysozoa</taxon>
        <taxon>Tardigrada</taxon>
        <taxon>Eutardigrada</taxon>
        <taxon>Parachela</taxon>
        <taxon>Hypsibioidea</taxon>
        <taxon>Ramazzottiidae</taxon>
        <taxon>Ramazzottius</taxon>
    </lineage>
</organism>
<feature type="domain" description="RGS" evidence="2">
    <location>
        <begin position="37"/>
        <end position="222"/>
    </location>
</feature>
<dbReference type="EMBL" id="BDGG01000007">
    <property type="protein sequence ID" value="GAV01240.1"/>
    <property type="molecule type" value="Genomic_DNA"/>
</dbReference>
<dbReference type="Proteomes" id="UP000186922">
    <property type="component" value="Unassembled WGS sequence"/>
</dbReference>
<dbReference type="InterPro" id="IPR044926">
    <property type="entry name" value="RGS_subdomain_2"/>
</dbReference>
<name>A0A1D1VI05_RAMVA</name>
<dbReference type="InterPro" id="IPR036305">
    <property type="entry name" value="RGS_sf"/>
</dbReference>
<dbReference type="GO" id="GO:0008104">
    <property type="term" value="P:intracellular protein localization"/>
    <property type="evidence" value="ECO:0007669"/>
    <property type="project" value="TreeGrafter"/>
</dbReference>
<dbReference type="SUPFAM" id="SSF48097">
    <property type="entry name" value="Regulator of G-protein signaling, RGS"/>
    <property type="match status" value="2"/>
</dbReference>
<dbReference type="OrthoDB" id="5584247at2759"/>
<protein>
    <recommendedName>
        <fullName evidence="2">RGS domain-containing protein</fullName>
    </recommendedName>
</protein>
<reference evidence="3 4" key="1">
    <citation type="journal article" date="2016" name="Nat. Commun.">
        <title>Extremotolerant tardigrade genome and improved radiotolerance of human cultured cells by tardigrade-unique protein.</title>
        <authorList>
            <person name="Hashimoto T."/>
            <person name="Horikawa D.D."/>
            <person name="Saito Y."/>
            <person name="Kuwahara H."/>
            <person name="Kozuka-Hata H."/>
            <person name="Shin-I T."/>
            <person name="Minakuchi Y."/>
            <person name="Ohishi K."/>
            <person name="Motoyama A."/>
            <person name="Aizu T."/>
            <person name="Enomoto A."/>
            <person name="Kondo K."/>
            <person name="Tanaka S."/>
            <person name="Hara Y."/>
            <person name="Koshikawa S."/>
            <person name="Sagara H."/>
            <person name="Miura T."/>
            <person name="Yokobori S."/>
            <person name="Miyagawa K."/>
            <person name="Suzuki Y."/>
            <person name="Kubo T."/>
            <person name="Oyama M."/>
            <person name="Kohara Y."/>
            <person name="Fujiyama A."/>
            <person name="Arakawa K."/>
            <person name="Katayama T."/>
            <person name="Toyoda A."/>
            <person name="Kunieda T."/>
        </authorList>
    </citation>
    <scope>NUCLEOTIDE SEQUENCE [LARGE SCALE GENOMIC DNA]</scope>
    <source>
        <strain evidence="3 4">YOKOZUNA-1</strain>
    </source>
</reference>
<dbReference type="STRING" id="947166.A0A1D1VI05"/>
<evidence type="ECO:0000256" key="1">
    <source>
        <dbReference type="SAM" id="MobiDB-lite"/>
    </source>
</evidence>
<proteinExistence type="predicted"/>